<dbReference type="Proteomes" id="UP000887116">
    <property type="component" value="Unassembled WGS sequence"/>
</dbReference>
<reference evidence="1" key="1">
    <citation type="submission" date="2020-07" db="EMBL/GenBank/DDBJ databases">
        <title>Multicomponent nature underlies the extraordinary mechanical properties of spider dragline silk.</title>
        <authorList>
            <person name="Kono N."/>
            <person name="Nakamura H."/>
            <person name="Mori M."/>
            <person name="Yoshida Y."/>
            <person name="Ohtoshi R."/>
            <person name="Malay A.D."/>
            <person name="Moran D.A.P."/>
            <person name="Tomita M."/>
            <person name="Numata K."/>
            <person name="Arakawa K."/>
        </authorList>
    </citation>
    <scope>NUCLEOTIDE SEQUENCE</scope>
</reference>
<dbReference type="OrthoDB" id="10495987at2759"/>
<comment type="caution">
    <text evidence="1">The sequence shown here is derived from an EMBL/GenBank/DDBJ whole genome shotgun (WGS) entry which is preliminary data.</text>
</comment>
<evidence type="ECO:0000313" key="1">
    <source>
        <dbReference type="EMBL" id="GFQ95569.1"/>
    </source>
</evidence>
<protein>
    <submittedName>
        <fullName evidence="1">Uncharacterized protein</fullName>
    </submittedName>
</protein>
<sequence>MIERGVCTNIQTKGIFGHTSSPRKISLEIMTTKKPTDALEVNFSKYEGGGYYYNFVKDARPKKEEEDPLFSVRLGRPFLKSLFKKYLSDEEYRNQMFSEAEGVDDMSLLRINENSAYVMNKAVIQMVIKDSFDCKHLLVFEDLVMYSLEDALNELHEDINIEMDNFLMEEMEKFELAKKQKEKLL</sequence>
<dbReference type="EMBL" id="BMAO01004586">
    <property type="protein sequence ID" value="GFQ95569.1"/>
    <property type="molecule type" value="Genomic_DNA"/>
</dbReference>
<organism evidence="1 2">
    <name type="scientific">Trichonephila clavata</name>
    <name type="common">Joro spider</name>
    <name type="synonym">Nephila clavata</name>
    <dbReference type="NCBI Taxonomy" id="2740835"/>
    <lineage>
        <taxon>Eukaryota</taxon>
        <taxon>Metazoa</taxon>
        <taxon>Ecdysozoa</taxon>
        <taxon>Arthropoda</taxon>
        <taxon>Chelicerata</taxon>
        <taxon>Arachnida</taxon>
        <taxon>Araneae</taxon>
        <taxon>Araneomorphae</taxon>
        <taxon>Entelegynae</taxon>
        <taxon>Araneoidea</taxon>
        <taxon>Nephilidae</taxon>
        <taxon>Trichonephila</taxon>
    </lineage>
</organism>
<keyword evidence="2" id="KW-1185">Reference proteome</keyword>
<gene>
    <name evidence="1" type="ORF">TNCT_124381</name>
</gene>
<proteinExistence type="predicted"/>
<dbReference type="AlphaFoldDB" id="A0A8X6L3X6"/>
<evidence type="ECO:0000313" key="2">
    <source>
        <dbReference type="Proteomes" id="UP000887116"/>
    </source>
</evidence>
<name>A0A8X6L3X6_TRICU</name>
<accession>A0A8X6L3X6</accession>